<sequence>MNINLRGFDSIFVGCSTGLLGYLEYYLLQLFSHQKPSAVIG</sequence>
<protein>
    <submittedName>
        <fullName evidence="1">Uncharacterized protein</fullName>
    </submittedName>
</protein>
<organism evidence="1">
    <name type="scientific">Arundo donax</name>
    <name type="common">Giant reed</name>
    <name type="synonym">Donax arundinaceus</name>
    <dbReference type="NCBI Taxonomy" id="35708"/>
    <lineage>
        <taxon>Eukaryota</taxon>
        <taxon>Viridiplantae</taxon>
        <taxon>Streptophyta</taxon>
        <taxon>Embryophyta</taxon>
        <taxon>Tracheophyta</taxon>
        <taxon>Spermatophyta</taxon>
        <taxon>Magnoliopsida</taxon>
        <taxon>Liliopsida</taxon>
        <taxon>Poales</taxon>
        <taxon>Poaceae</taxon>
        <taxon>PACMAD clade</taxon>
        <taxon>Arundinoideae</taxon>
        <taxon>Arundineae</taxon>
        <taxon>Arundo</taxon>
    </lineage>
</organism>
<proteinExistence type="predicted"/>
<name>A0A0A9T0R4_ARUDO</name>
<dbReference type="AlphaFoldDB" id="A0A0A9T0R4"/>
<reference evidence="1" key="1">
    <citation type="submission" date="2014-09" db="EMBL/GenBank/DDBJ databases">
        <authorList>
            <person name="Magalhaes I.L.F."/>
            <person name="Oliveira U."/>
            <person name="Santos F.R."/>
            <person name="Vidigal T.H.D.A."/>
            <person name="Brescovit A.D."/>
            <person name="Santos A.J."/>
        </authorList>
    </citation>
    <scope>NUCLEOTIDE SEQUENCE</scope>
    <source>
        <tissue evidence="1">Shoot tissue taken approximately 20 cm above the soil surface</tissue>
    </source>
</reference>
<dbReference type="EMBL" id="GBRH01273523">
    <property type="protein sequence ID" value="JAD24372.1"/>
    <property type="molecule type" value="Transcribed_RNA"/>
</dbReference>
<evidence type="ECO:0000313" key="1">
    <source>
        <dbReference type="EMBL" id="JAD24372.1"/>
    </source>
</evidence>
<reference evidence="1" key="2">
    <citation type="journal article" date="2015" name="Data Brief">
        <title>Shoot transcriptome of the giant reed, Arundo donax.</title>
        <authorList>
            <person name="Barrero R.A."/>
            <person name="Guerrero F.D."/>
            <person name="Moolhuijzen P."/>
            <person name="Goolsby J.A."/>
            <person name="Tidwell J."/>
            <person name="Bellgard S.E."/>
            <person name="Bellgard M.I."/>
        </authorList>
    </citation>
    <scope>NUCLEOTIDE SEQUENCE</scope>
    <source>
        <tissue evidence="1">Shoot tissue taken approximately 20 cm above the soil surface</tissue>
    </source>
</reference>
<accession>A0A0A9T0R4</accession>